<dbReference type="Pfam" id="PF11865">
    <property type="entry name" value="mTOR_dom"/>
    <property type="match status" value="1"/>
</dbReference>
<dbReference type="EMBL" id="JASFZW010000010">
    <property type="protein sequence ID" value="KAK2076505.1"/>
    <property type="molecule type" value="Genomic_DNA"/>
</dbReference>
<feature type="region of interest" description="Disordered" evidence="11">
    <location>
        <begin position="838"/>
        <end position="859"/>
    </location>
</feature>
<dbReference type="InterPro" id="IPR003152">
    <property type="entry name" value="FATC_dom"/>
</dbReference>
<evidence type="ECO:0000259" key="14">
    <source>
        <dbReference type="PROSITE" id="PS51190"/>
    </source>
</evidence>
<feature type="compositionally biased region" description="Basic and acidic residues" evidence="11">
    <location>
        <begin position="838"/>
        <end position="851"/>
    </location>
</feature>
<comment type="similarity">
    <text evidence="1 10">Belongs to the PI3/PI4-kinase family.</text>
</comment>
<comment type="catalytic activity">
    <reaction evidence="8 10">
        <text>L-threonyl-[protein] + ATP = O-phospho-L-threonyl-[protein] + ADP + H(+)</text>
        <dbReference type="Rhea" id="RHEA:46608"/>
        <dbReference type="Rhea" id="RHEA-COMP:11060"/>
        <dbReference type="Rhea" id="RHEA-COMP:11605"/>
        <dbReference type="ChEBI" id="CHEBI:15378"/>
        <dbReference type="ChEBI" id="CHEBI:30013"/>
        <dbReference type="ChEBI" id="CHEBI:30616"/>
        <dbReference type="ChEBI" id="CHEBI:61977"/>
        <dbReference type="ChEBI" id="CHEBI:456216"/>
        <dbReference type="EC" id="2.7.11.1"/>
    </reaction>
</comment>
<dbReference type="PANTHER" id="PTHR11139:SF9">
    <property type="entry name" value="SERINE_THREONINE-PROTEIN KINASE MTOR"/>
    <property type="match status" value="1"/>
</dbReference>
<sequence length="2455" mass="272592">MSATLAYQQPQKSPAKLDTLSRILAELCQPGFQERKDDHILRDFVDSEARYFVGERFDRFAVEMNQRLKSLIRSADPLERMGGLIAIEELAGAKMFSSSPARLADLVKLLTEVFQPSSDRVVMEIAARTLGHTVRAGGPLMAGVVEEQVKLGLAWLSDRSEHRRLAGTLLLHELAVAAPAVFNVHVRVFVEVIWNGIRDPKLHVREAAVAALQACLVLIEKRETRYRVQWYYRLFEQTRAGLAARGAPTEIVHGSLLALGELLRHTGEFMLARYREVCETVLRLRDSKEKLVRRAIITLLPRLAAFAPERFTKSYLDVATEHLLGVLGSPTDRGAGFVAIAEMSMALSNAAVASKLRRGDYLRPIALHIRDALLARSKAKTPCSEALLCAGRLAVALGRDWQPYIPLLLEPMFQTGLSDPLIQALHQITEALPDLLPRVQELLLDLLTLILARKTFSTSAAPATVQSLQAALTTGELQGSALTKMALQTLAQFSFVPHELLEFARDHVLPNLEHDDPSVRRAAVLAASHVVRCQVEHGLRLRDGRRLHSRQLHVVDGIVRRLLSAAVADPAVSVRKAVLQAFVKAKALFSSLAQSEALSILFIALNDESSGVRSLTLQLAGSLSVVNPACVMPALRRHLLQLLSDIECAPDTRQREDCAKLLGVLIGAAPKLVLPYTSPILACLIAQLASGKATAAEDRGTLTATTNATNKPAGHRPDDGFELFVLMTLGELARVAGTQLQPEVSRILPLIIAAIQDDGSSAKRLVAVNTLGQLVENTGCVLEPYRMFPSLLGILLRMLNEGGAIVKREVMKVLGIMGALDPHIHKLNLAELQGEGKLEQEGVRPQTKEPDGAALPPGDSTGDLIPAAGLVTSSEDYYPTVAINAIMRLLRNPGLAGIHTRAVAALFEIIKSMGFNFVLYLPKVVPVLLQLTRAADDLQRRIEMVRALTDLVIIMRQHISRFLKDFLELVHDFWAATPVMQPFLLALLGELSHTLQDDFHMYMPDLLPMFVAVFNDAERTGDFQMIKPALDAIRSLGSVLESSLQLLLPVLVRLITPGASAAPLGVQEETLLTMQDVLPKMQLAGYSSAILHPLTRLLDGAAPELRELALDTVCAVALAVGPDFCIFVPAIKKAMARHRMPPHAGFARLAAKLGDREPACMSDAEDWEHSSWFLADEHVARYLSPAAGRLGRGARGAEEARGEALEGGYGGAEGAAGLREEGVASLRRAWESSQRSTKDDWAEWMRNFSIELLKQSPSRALRACAPLSQANPGMARELFAAGFVSCWSELDPDLQDQLVRSLEAALASPTIPPDIVTTLLNLAEFMEHDEKALPLDTRTLGALAEKCHAYAKALHYKELEYAATKDQREPAVFEALISINNHLRQPDAAVGILSLAQANEDVILKESWYEKLQRWDEALAKYREKMALARLGGADWVEALLGAGRCLAALAEWEELYRLCRAEWSKLEPQTRRELAPIAAHASWQLGRWQSMEEYVEVIKHQQQGGSEGAFLSALVHVKKEDYAAAMGDVDQSRELLGTELSALVGESYERAYGDMVRVQQLTELEDILTLRLAEQVTRGNQAVMQHTKNFTHAVWTKRIQGVQRNVEVWQALLSVRRLLFDVHEDTAVWLKFASLCRKSGRRRQSEASLRKLLAETREAAARRGLARFHPDNHVPEVLFAWFKHQWATGARQEAFVGVQELASDLSASFRVVAAEDQHRLLLASKAHLKLGLWRRALTESLSVASIASVLANLKAATEYAPDYGKVWHHWALFNVEAMGFYGRIDPPAAQTFVAPAIVGFFRSIELGEASVQAQHMGAAVRSNLQDILRLLTLWFQHGAAPDVEAALGDGFQHVNIDTWLVVIPQVIARIHTHIYPVRRLIHSLLVRIGRFHPQALMYPLLVACKSQSSSRRAAALSVMDNVRQHSATLVEQAQLVSQELIRMAVLWHEQWFEALEEASRLYFGESNVDGMLDTLIPLHEMMRQQGPSTLQEIAFVQAYGRELDEAYEWCQRYRASRREAELHQAWDLYYHVFKRINKQLPSLSTLELKYVAPALVRAKNLELAVPGTYVVGESMVTIGSFRPQLHVITSKQRPRKLTIVGSDGADYMFLLKGHEDLRQDERVMQLFGLVNNMLANDRVTAQRDLTIARYAVIPLSPNSGLIGWVPNTDTLHALIREYRDARKIPLNAEHRLMLGMAPDYDHLTVIQKVEVFEHALASTAGDDLQRVLWLKSRSSEAWLDKRTNYVRSTAVMSMVGYILGLGDRHPSNLMLDRYSGKLLHIDFGDCFEASMHREKFPERVPFRLTRMMINAFEISGIDGNFRATCNETLRVLRAEKDSVMAMLEAFVHDPLINWRLLNTNDQVIIEAAPAPEDEVPSSPPLREVLASVAGDTAEALNERAVAVMKRLSDKLTGRDSGLEDREPDSVPQQVQRLVTQSTSPENLSVMYIGWCAFW</sequence>
<dbReference type="GO" id="GO:0031932">
    <property type="term" value="C:TORC2 complex"/>
    <property type="evidence" value="ECO:0007669"/>
    <property type="project" value="TreeGrafter"/>
</dbReference>
<dbReference type="InterPro" id="IPR026683">
    <property type="entry name" value="TOR_cat"/>
</dbReference>
<dbReference type="SMART" id="SM01346">
    <property type="entry name" value="DUF3385"/>
    <property type="match status" value="1"/>
</dbReference>
<keyword evidence="6 10" id="KW-0418">Kinase</keyword>
<dbReference type="GO" id="GO:0044877">
    <property type="term" value="F:protein-containing complex binding"/>
    <property type="evidence" value="ECO:0007669"/>
    <property type="project" value="InterPro"/>
</dbReference>
<dbReference type="PANTHER" id="PTHR11139">
    <property type="entry name" value="ATAXIA TELANGIECTASIA MUTATED ATM -RELATED"/>
    <property type="match status" value="1"/>
</dbReference>
<evidence type="ECO:0000313" key="15">
    <source>
        <dbReference type="EMBL" id="KAK2076505.1"/>
    </source>
</evidence>
<dbReference type="Gene3D" id="3.30.1010.10">
    <property type="entry name" value="Phosphatidylinositol 3-kinase Catalytic Subunit, Chain A, domain 4"/>
    <property type="match status" value="1"/>
</dbReference>
<evidence type="ECO:0000256" key="5">
    <source>
        <dbReference type="ARBA" id="ARBA00022741"/>
    </source>
</evidence>
<evidence type="ECO:0000256" key="11">
    <source>
        <dbReference type="SAM" id="MobiDB-lite"/>
    </source>
</evidence>
<dbReference type="InterPro" id="IPR009076">
    <property type="entry name" value="FRB_dom"/>
</dbReference>
<keyword evidence="5 10" id="KW-0547">Nucleotide-binding</keyword>
<evidence type="ECO:0000256" key="9">
    <source>
        <dbReference type="ARBA" id="ARBA00048679"/>
    </source>
</evidence>
<dbReference type="FunFam" id="3.30.1010.10:FF:000006">
    <property type="entry name" value="Serine/threonine-protein kinase TOR"/>
    <property type="match status" value="1"/>
</dbReference>
<dbReference type="GO" id="GO:0031931">
    <property type="term" value="C:TORC1 complex"/>
    <property type="evidence" value="ECO:0007669"/>
    <property type="project" value="TreeGrafter"/>
</dbReference>
<dbReference type="FunFam" id="1.10.1070.11:FF:000029">
    <property type="entry name" value="Serine/threonine-protein kinase TOR"/>
    <property type="match status" value="1"/>
</dbReference>
<gene>
    <name evidence="15" type="ORF">QBZ16_001031</name>
</gene>
<name>A0AAD9IH30_PROWI</name>
<dbReference type="InterPro" id="IPR036738">
    <property type="entry name" value="FRB_sf"/>
</dbReference>
<dbReference type="PROSITE" id="PS00915">
    <property type="entry name" value="PI3_4_KINASE_1"/>
    <property type="match status" value="1"/>
</dbReference>
<dbReference type="CDD" id="cd05169">
    <property type="entry name" value="PIKKc_TOR"/>
    <property type="match status" value="1"/>
</dbReference>
<dbReference type="Gene3D" id="1.25.10.10">
    <property type="entry name" value="Leucine-rich Repeat Variant"/>
    <property type="match status" value="4"/>
</dbReference>
<keyword evidence="7 10" id="KW-0067">ATP-binding</keyword>
<dbReference type="InterPro" id="IPR016024">
    <property type="entry name" value="ARM-type_fold"/>
</dbReference>
<dbReference type="Pfam" id="PF08771">
    <property type="entry name" value="FRB_dom"/>
    <property type="match status" value="1"/>
</dbReference>
<evidence type="ECO:0000256" key="6">
    <source>
        <dbReference type="ARBA" id="ARBA00022777"/>
    </source>
</evidence>
<protein>
    <recommendedName>
        <fullName evidence="10">Serine/threonine-protein kinase TOR</fullName>
        <ecNumber evidence="10">2.7.11.1</ecNumber>
    </recommendedName>
</protein>
<keyword evidence="4" id="KW-0677">Repeat</keyword>
<dbReference type="InterPro" id="IPR018936">
    <property type="entry name" value="PI3/4_kinase_CS"/>
</dbReference>
<dbReference type="FunFam" id="1.20.120.150:FF:000001">
    <property type="entry name" value="Serine/threonine-protein kinase TOR"/>
    <property type="match status" value="1"/>
</dbReference>
<dbReference type="Pfam" id="PF02260">
    <property type="entry name" value="FATC"/>
    <property type="match status" value="1"/>
</dbReference>
<proteinExistence type="inferred from homology"/>
<dbReference type="PROSITE" id="PS00916">
    <property type="entry name" value="PI3_4_KINASE_2"/>
    <property type="match status" value="1"/>
</dbReference>
<dbReference type="InterPro" id="IPR011009">
    <property type="entry name" value="Kinase-like_dom_sf"/>
</dbReference>
<evidence type="ECO:0000259" key="12">
    <source>
        <dbReference type="PROSITE" id="PS50290"/>
    </source>
</evidence>
<dbReference type="InterPro" id="IPR011989">
    <property type="entry name" value="ARM-like"/>
</dbReference>
<feature type="domain" description="FATC" evidence="14">
    <location>
        <begin position="2423"/>
        <end position="2455"/>
    </location>
</feature>
<evidence type="ECO:0000256" key="10">
    <source>
        <dbReference type="RuleBase" id="RU364109"/>
    </source>
</evidence>
<dbReference type="GO" id="GO:0005634">
    <property type="term" value="C:nucleus"/>
    <property type="evidence" value="ECO:0007669"/>
    <property type="project" value="TreeGrafter"/>
</dbReference>
<dbReference type="SUPFAM" id="SSF56112">
    <property type="entry name" value="Protein kinase-like (PK-like)"/>
    <property type="match status" value="1"/>
</dbReference>
<evidence type="ECO:0000256" key="3">
    <source>
        <dbReference type="ARBA" id="ARBA00022679"/>
    </source>
</evidence>
<evidence type="ECO:0000256" key="7">
    <source>
        <dbReference type="ARBA" id="ARBA00022840"/>
    </source>
</evidence>
<dbReference type="GO" id="GO:0016242">
    <property type="term" value="P:negative regulation of macroautophagy"/>
    <property type="evidence" value="ECO:0007669"/>
    <property type="project" value="TreeGrafter"/>
</dbReference>
<dbReference type="GO" id="GO:0005737">
    <property type="term" value="C:cytoplasm"/>
    <property type="evidence" value="ECO:0007669"/>
    <property type="project" value="TreeGrafter"/>
</dbReference>
<dbReference type="InterPro" id="IPR050517">
    <property type="entry name" value="DDR_Repair_Kinase"/>
</dbReference>
<evidence type="ECO:0000256" key="8">
    <source>
        <dbReference type="ARBA" id="ARBA00047899"/>
    </source>
</evidence>
<dbReference type="Proteomes" id="UP001255856">
    <property type="component" value="Unassembled WGS sequence"/>
</dbReference>
<dbReference type="PROSITE" id="PS50290">
    <property type="entry name" value="PI3_4_KINASE_3"/>
    <property type="match status" value="1"/>
</dbReference>
<evidence type="ECO:0000259" key="13">
    <source>
        <dbReference type="PROSITE" id="PS51189"/>
    </source>
</evidence>
<comment type="caution">
    <text evidence="15">The sequence shown here is derived from an EMBL/GenBank/DDBJ whole genome shotgun (WGS) entry which is preliminary data.</text>
</comment>
<dbReference type="EC" id="2.7.11.1" evidence="10"/>
<dbReference type="SMART" id="SM00146">
    <property type="entry name" value="PI3Kc"/>
    <property type="match status" value="1"/>
</dbReference>
<organism evidence="15 16">
    <name type="scientific">Prototheca wickerhamii</name>
    <dbReference type="NCBI Taxonomy" id="3111"/>
    <lineage>
        <taxon>Eukaryota</taxon>
        <taxon>Viridiplantae</taxon>
        <taxon>Chlorophyta</taxon>
        <taxon>core chlorophytes</taxon>
        <taxon>Trebouxiophyceae</taxon>
        <taxon>Chlorellales</taxon>
        <taxon>Chlorellaceae</taxon>
        <taxon>Prototheca</taxon>
    </lineage>
</organism>
<dbReference type="PROSITE" id="PS51190">
    <property type="entry name" value="FATC"/>
    <property type="match status" value="1"/>
</dbReference>
<dbReference type="InterPro" id="IPR003151">
    <property type="entry name" value="PIK-rel_kinase_FAT"/>
</dbReference>
<dbReference type="PROSITE" id="PS51189">
    <property type="entry name" value="FAT"/>
    <property type="match status" value="1"/>
</dbReference>
<dbReference type="Gene3D" id="1.20.120.150">
    <property type="entry name" value="FKBP12-rapamycin binding domain"/>
    <property type="match status" value="1"/>
</dbReference>
<keyword evidence="16" id="KW-1185">Reference proteome</keyword>
<dbReference type="InterPro" id="IPR014009">
    <property type="entry name" value="PIK_FAT"/>
</dbReference>
<accession>A0AAD9IH30</accession>
<dbReference type="GO" id="GO:0031929">
    <property type="term" value="P:TOR signaling"/>
    <property type="evidence" value="ECO:0007669"/>
    <property type="project" value="TreeGrafter"/>
</dbReference>
<evidence type="ECO:0000256" key="4">
    <source>
        <dbReference type="ARBA" id="ARBA00022737"/>
    </source>
</evidence>
<dbReference type="GO" id="GO:0004674">
    <property type="term" value="F:protein serine/threonine kinase activity"/>
    <property type="evidence" value="ECO:0007669"/>
    <property type="project" value="UniProtKB-KW"/>
</dbReference>
<feature type="domain" description="PI3K/PI4K catalytic" evidence="12">
    <location>
        <begin position="2082"/>
        <end position="2393"/>
    </location>
</feature>
<dbReference type="InterPro" id="IPR000403">
    <property type="entry name" value="PI3/4_kinase_cat_dom"/>
</dbReference>
<dbReference type="InterPro" id="IPR057564">
    <property type="entry name" value="HEAT_ATR"/>
</dbReference>
<feature type="domain" description="FAT" evidence="13">
    <location>
        <begin position="1339"/>
        <end position="1907"/>
    </location>
</feature>
<comment type="catalytic activity">
    <reaction evidence="9">
        <text>L-seryl-[protein] + ATP = O-phospho-L-seryl-[protein] + ADP + H(+)</text>
        <dbReference type="Rhea" id="RHEA:17989"/>
        <dbReference type="Rhea" id="RHEA-COMP:9863"/>
        <dbReference type="Rhea" id="RHEA-COMP:11604"/>
        <dbReference type="ChEBI" id="CHEBI:15378"/>
        <dbReference type="ChEBI" id="CHEBI:29999"/>
        <dbReference type="ChEBI" id="CHEBI:30616"/>
        <dbReference type="ChEBI" id="CHEBI:83421"/>
        <dbReference type="ChEBI" id="CHEBI:456216"/>
        <dbReference type="EC" id="2.7.11.1"/>
    </reaction>
</comment>
<dbReference type="SUPFAM" id="SSF48371">
    <property type="entry name" value="ARM repeat"/>
    <property type="match status" value="2"/>
</dbReference>
<dbReference type="Pfam" id="PF23593">
    <property type="entry name" value="HEAT_ATR"/>
    <property type="match status" value="1"/>
</dbReference>
<keyword evidence="2 10" id="KW-0723">Serine/threonine-protein kinase</keyword>
<dbReference type="GO" id="GO:0005524">
    <property type="term" value="F:ATP binding"/>
    <property type="evidence" value="ECO:0007669"/>
    <property type="project" value="UniProtKB-KW"/>
</dbReference>
<dbReference type="InterPro" id="IPR024585">
    <property type="entry name" value="mTOR_dom"/>
</dbReference>
<keyword evidence="3 10" id="KW-0808">Transferase</keyword>
<dbReference type="SMART" id="SM01345">
    <property type="entry name" value="Rapamycin_bind"/>
    <property type="match status" value="1"/>
</dbReference>
<evidence type="ECO:0000256" key="2">
    <source>
        <dbReference type="ARBA" id="ARBA00022527"/>
    </source>
</evidence>
<dbReference type="InterPro" id="IPR036940">
    <property type="entry name" value="PI3/4_kinase_cat_sf"/>
</dbReference>
<dbReference type="Pfam" id="PF02259">
    <property type="entry name" value="FAT"/>
    <property type="match status" value="1"/>
</dbReference>
<dbReference type="SMART" id="SM01343">
    <property type="entry name" value="FATC"/>
    <property type="match status" value="1"/>
</dbReference>
<reference evidence="15" key="1">
    <citation type="submission" date="2021-01" db="EMBL/GenBank/DDBJ databases">
        <authorList>
            <person name="Eckstrom K.M.E."/>
        </authorList>
    </citation>
    <scope>NUCLEOTIDE SEQUENCE</scope>
    <source>
        <strain evidence="15">UVCC 0001</strain>
    </source>
</reference>
<evidence type="ECO:0000256" key="1">
    <source>
        <dbReference type="ARBA" id="ARBA00011031"/>
    </source>
</evidence>
<evidence type="ECO:0000313" key="16">
    <source>
        <dbReference type="Proteomes" id="UP001255856"/>
    </source>
</evidence>
<dbReference type="SUPFAM" id="SSF47212">
    <property type="entry name" value="FKBP12-rapamycin-binding domain of FKBP-rapamycin-associated protein (FRAP)"/>
    <property type="match status" value="1"/>
</dbReference>
<dbReference type="Gene3D" id="1.10.1070.11">
    <property type="entry name" value="Phosphatidylinositol 3-/4-kinase, catalytic domain"/>
    <property type="match status" value="1"/>
</dbReference>
<dbReference type="Pfam" id="PF00454">
    <property type="entry name" value="PI3_PI4_kinase"/>
    <property type="match status" value="1"/>
</dbReference>